<dbReference type="RefSeq" id="WP_349298263.1">
    <property type="nucleotide sequence ID" value="NZ_JBEDNQ010000004.1"/>
</dbReference>
<evidence type="ECO:0000313" key="2">
    <source>
        <dbReference type="Proteomes" id="UP001494902"/>
    </source>
</evidence>
<dbReference type="SUPFAM" id="SSF81301">
    <property type="entry name" value="Nucleotidyltransferase"/>
    <property type="match status" value="1"/>
</dbReference>
<keyword evidence="2" id="KW-1185">Reference proteome</keyword>
<gene>
    <name evidence="1" type="ORF">WIS52_12015</name>
</gene>
<dbReference type="EMBL" id="JBEDNQ010000004">
    <property type="protein sequence ID" value="MEQ3551197.1"/>
    <property type="molecule type" value="Genomic_DNA"/>
</dbReference>
<evidence type="ECO:0000313" key="1">
    <source>
        <dbReference type="EMBL" id="MEQ3551197.1"/>
    </source>
</evidence>
<dbReference type="Proteomes" id="UP001494902">
    <property type="component" value="Unassembled WGS sequence"/>
</dbReference>
<protein>
    <submittedName>
        <fullName evidence="1">Nucleotidyltransferase domain-containing protein</fullName>
    </submittedName>
</protein>
<proteinExistence type="predicted"/>
<dbReference type="InterPro" id="IPR043519">
    <property type="entry name" value="NT_sf"/>
</dbReference>
<organism evidence="1 2">
    <name type="scientific">Pseudonocardia nematodicida</name>
    <dbReference type="NCBI Taxonomy" id="1206997"/>
    <lineage>
        <taxon>Bacteria</taxon>
        <taxon>Bacillati</taxon>
        <taxon>Actinomycetota</taxon>
        <taxon>Actinomycetes</taxon>
        <taxon>Pseudonocardiales</taxon>
        <taxon>Pseudonocardiaceae</taxon>
        <taxon>Pseudonocardia</taxon>
    </lineage>
</organism>
<comment type="caution">
    <text evidence="1">The sequence shown here is derived from an EMBL/GenBank/DDBJ whole genome shotgun (WGS) entry which is preliminary data.</text>
</comment>
<name>A0ABV1KC63_9PSEU</name>
<sequence length="130" mass="14104">MSDPEQSRREAAVPALRAAGARFAFVHGSRASGGSPRPDSDLDVAAWWPGEAPASFEVDLGPGVDLLVLNGAPLELAGRVAMHGDLLFDDDPPARVRWVATTRKIYSDELPRITRAHREFLETMRSGNGR</sequence>
<dbReference type="CDD" id="cd05403">
    <property type="entry name" value="NT_KNTase_like"/>
    <property type="match status" value="1"/>
</dbReference>
<accession>A0ABV1KC63</accession>
<reference evidence="1 2" key="1">
    <citation type="submission" date="2024-03" db="EMBL/GenBank/DDBJ databases">
        <title>Draft genome sequence of Pseudonocardia nematodicida JCM 31783.</title>
        <authorList>
            <person name="Butdee W."/>
            <person name="Duangmal K."/>
        </authorList>
    </citation>
    <scope>NUCLEOTIDE SEQUENCE [LARGE SCALE GENOMIC DNA]</scope>
    <source>
        <strain evidence="1 2">JCM 31783</strain>
    </source>
</reference>